<dbReference type="Pfam" id="PF01643">
    <property type="entry name" value="Acyl-ACP_TE"/>
    <property type="match status" value="1"/>
</dbReference>
<evidence type="ECO:0000256" key="1">
    <source>
        <dbReference type="ARBA" id="ARBA00006500"/>
    </source>
</evidence>
<sequence length="254" mass="29205">MNLFIEQKDKILTAGYAPAPFMLDYRKKLSIATLANYLVHTAELHADRNGFGVEKLQSKKHSWVLIRLAIELKRAIHGNSNLHISTWVDKIFGITTLRCYQIAQDDEVIGYASSVWSAIDLEKRSPVRMTEIFPDKNIEVTFEHSIEAPQKLPSFSPFKYGLPFEVGYSSMDINKHFNSMRYIERCFDILPLEEALPETGFCKRAVMNFNKEALHGERLVAGYCKDAVNDSLYHLSITRVDEPETVLFAIDYYR</sequence>
<dbReference type="SUPFAM" id="SSF54637">
    <property type="entry name" value="Thioesterase/thiol ester dehydrase-isomerase"/>
    <property type="match status" value="2"/>
</dbReference>
<evidence type="ECO:0000259" key="3">
    <source>
        <dbReference type="Pfam" id="PF01643"/>
    </source>
</evidence>
<dbReference type="GO" id="GO:0016297">
    <property type="term" value="F:fatty acyl-[ACP] hydrolase activity"/>
    <property type="evidence" value="ECO:0007669"/>
    <property type="project" value="InterPro"/>
</dbReference>
<protein>
    <submittedName>
        <fullName evidence="4">Acyl-ACP thioesterase</fullName>
    </submittedName>
</protein>
<organism evidence="4 5">
    <name type="scientific">Porphyromonas macacae</name>
    <dbReference type="NCBI Taxonomy" id="28115"/>
    <lineage>
        <taxon>Bacteria</taxon>
        <taxon>Pseudomonadati</taxon>
        <taxon>Bacteroidota</taxon>
        <taxon>Bacteroidia</taxon>
        <taxon>Bacteroidales</taxon>
        <taxon>Porphyromonadaceae</taxon>
        <taxon>Porphyromonas</taxon>
    </lineage>
</organism>
<gene>
    <name evidence="4" type="ORF">NCTC13100_01318</name>
</gene>
<dbReference type="InterPro" id="IPR002864">
    <property type="entry name" value="Acyl-ACP_thioesterase_NHD"/>
</dbReference>
<proteinExistence type="inferred from homology"/>
<dbReference type="Proteomes" id="UP000254263">
    <property type="component" value="Unassembled WGS sequence"/>
</dbReference>
<feature type="domain" description="Acyl-ACP thioesterase N-terminal hotdog" evidence="3">
    <location>
        <begin position="22"/>
        <end position="131"/>
    </location>
</feature>
<dbReference type="PANTHER" id="PTHR31727">
    <property type="entry name" value="OLEOYL-ACYL CARRIER PROTEIN THIOESTERASE 1, CHLOROPLASTIC"/>
    <property type="match status" value="1"/>
</dbReference>
<evidence type="ECO:0000256" key="2">
    <source>
        <dbReference type="ARBA" id="ARBA00022946"/>
    </source>
</evidence>
<evidence type="ECO:0000313" key="4">
    <source>
        <dbReference type="EMBL" id="SUB78165.1"/>
    </source>
</evidence>
<dbReference type="PANTHER" id="PTHR31727:SF6">
    <property type="entry name" value="OLEOYL-ACYL CARRIER PROTEIN THIOESTERASE 1, CHLOROPLASTIC"/>
    <property type="match status" value="1"/>
</dbReference>
<keyword evidence="2" id="KW-0809">Transit peptide</keyword>
<dbReference type="EMBL" id="UGTI01000001">
    <property type="protein sequence ID" value="SUB78165.1"/>
    <property type="molecule type" value="Genomic_DNA"/>
</dbReference>
<name>A0A379DK85_9PORP</name>
<dbReference type="InterPro" id="IPR045023">
    <property type="entry name" value="FATA/B"/>
</dbReference>
<comment type="similarity">
    <text evidence="1">Belongs to the acyl-ACP thioesterase family.</text>
</comment>
<dbReference type="AlphaFoldDB" id="A0A379DK85"/>
<dbReference type="InterPro" id="IPR029069">
    <property type="entry name" value="HotDog_dom_sf"/>
</dbReference>
<evidence type="ECO:0000313" key="5">
    <source>
        <dbReference type="Proteomes" id="UP000254263"/>
    </source>
</evidence>
<reference evidence="4 5" key="1">
    <citation type="submission" date="2018-06" db="EMBL/GenBank/DDBJ databases">
        <authorList>
            <consortium name="Pathogen Informatics"/>
            <person name="Doyle S."/>
        </authorList>
    </citation>
    <scope>NUCLEOTIDE SEQUENCE [LARGE SCALE GENOMIC DNA]</scope>
    <source>
        <strain evidence="4 5">NCTC13100</strain>
    </source>
</reference>
<accession>A0A379DK85</accession>
<dbReference type="Gene3D" id="3.10.129.10">
    <property type="entry name" value="Hotdog Thioesterase"/>
    <property type="match status" value="1"/>
</dbReference>
<dbReference type="RefSeq" id="WP_018361140.1">
    <property type="nucleotide sequence ID" value="NZ_UGTI01000001.1"/>
</dbReference>
<dbReference type="GO" id="GO:0000036">
    <property type="term" value="F:acyl carrier activity"/>
    <property type="evidence" value="ECO:0007669"/>
    <property type="project" value="TreeGrafter"/>
</dbReference>